<name>A0A6N7S692_9FIRM</name>
<evidence type="ECO:0000313" key="4">
    <source>
        <dbReference type="Proteomes" id="UP000433575"/>
    </source>
</evidence>
<keyword evidence="1" id="KW-0812">Transmembrane</keyword>
<feature type="transmembrane region" description="Helical" evidence="1">
    <location>
        <begin position="136"/>
        <end position="157"/>
    </location>
</feature>
<feature type="transmembrane region" description="Helical" evidence="1">
    <location>
        <begin position="26"/>
        <end position="46"/>
    </location>
</feature>
<dbReference type="AlphaFoldDB" id="A0A6N7S692"/>
<keyword evidence="1" id="KW-0472">Membrane</keyword>
<protein>
    <submittedName>
        <fullName evidence="2">Uncharacterized protein</fullName>
    </submittedName>
</protein>
<dbReference type="Proteomes" id="UP000433575">
    <property type="component" value="Unassembled WGS sequence"/>
</dbReference>
<keyword evidence="5" id="KW-1185">Reference proteome</keyword>
<feature type="transmembrane region" description="Helical" evidence="1">
    <location>
        <begin position="109"/>
        <end position="130"/>
    </location>
</feature>
<feature type="transmembrane region" description="Helical" evidence="1">
    <location>
        <begin position="166"/>
        <end position="186"/>
    </location>
</feature>
<feature type="transmembrane region" description="Helical" evidence="1">
    <location>
        <begin position="66"/>
        <end position="89"/>
    </location>
</feature>
<keyword evidence="1" id="KW-1133">Transmembrane helix</keyword>
<proteinExistence type="predicted"/>
<organism evidence="2 4">
    <name type="scientific">Holdemania massiliensis</name>
    <dbReference type="NCBI Taxonomy" id="1468449"/>
    <lineage>
        <taxon>Bacteria</taxon>
        <taxon>Bacillati</taxon>
        <taxon>Bacillota</taxon>
        <taxon>Erysipelotrichia</taxon>
        <taxon>Erysipelotrichales</taxon>
        <taxon>Erysipelotrichaceae</taxon>
        <taxon>Holdemania</taxon>
    </lineage>
</organism>
<evidence type="ECO:0000313" key="3">
    <source>
        <dbReference type="EMBL" id="MSC33082.1"/>
    </source>
</evidence>
<dbReference type="EMBL" id="WKPI01000011">
    <property type="protein sequence ID" value="MSC33082.1"/>
    <property type="molecule type" value="Genomic_DNA"/>
</dbReference>
<dbReference type="EMBL" id="WKPJ01000010">
    <property type="protein sequence ID" value="MSA89404.1"/>
    <property type="molecule type" value="Genomic_DNA"/>
</dbReference>
<sequence>MKNGHRLCKINSKKKRNEEKESRRDIRIGVILGILAVIGIIINIGLKFFRELVNLWPVSNWKYSLFLVFFSIISGCILYFVGCCGLFIYKDLSRYQNPDNNLDLNSDIAYGRIFSSLQIFLNLIIIFFLLLMTSLIHTFVLIIYIILAAAVLIFLLIKHDIKHLEAYGKIIGLSVLSFFLILMFNMGELTNHVEVFFSNNGLVNINIARIDDINYIIQIFDENSNFEILSKDLKPLRAKEEDRKNFRLYFEEFENTFLDSDILYENYSFDLNDYIQNKGEYIIVIKFFKNKDSYTITSEFKIDQEFIFPQSNFKKDF</sequence>
<reference evidence="4 5" key="1">
    <citation type="journal article" date="2019" name="Nat. Med.">
        <title>A library of human gut bacterial isolates paired with longitudinal multiomics data enables mechanistic microbiome research.</title>
        <authorList>
            <person name="Poyet M."/>
            <person name="Groussin M."/>
            <person name="Gibbons S.M."/>
            <person name="Avila-Pacheco J."/>
            <person name="Jiang X."/>
            <person name="Kearney S.M."/>
            <person name="Perrotta A.R."/>
            <person name="Berdy B."/>
            <person name="Zhao S."/>
            <person name="Lieberman T.D."/>
            <person name="Swanson P.K."/>
            <person name="Smith M."/>
            <person name="Roesemann S."/>
            <person name="Alexander J.E."/>
            <person name="Rich S.A."/>
            <person name="Livny J."/>
            <person name="Vlamakis H."/>
            <person name="Clish C."/>
            <person name="Bullock K."/>
            <person name="Deik A."/>
            <person name="Scott J."/>
            <person name="Pierce K.A."/>
            <person name="Xavier R.J."/>
            <person name="Alm E.J."/>
        </authorList>
    </citation>
    <scope>NUCLEOTIDE SEQUENCE [LARGE SCALE GENOMIC DNA]</scope>
    <source>
        <strain evidence="2 4">BIOML-A4</strain>
        <strain evidence="3 5">BIOML-A5</strain>
    </source>
</reference>
<evidence type="ECO:0000313" key="2">
    <source>
        <dbReference type="EMBL" id="MSA89404.1"/>
    </source>
</evidence>
<evidence type="ECO:0000313" key="5">
    <source>
        <dbReference type="Proteomes" id="UP000480929"/>
    </source>
</evidence>
<dbReference type="Proteomes" id="UP000480929">
    <property type="component" value="Unassembled WGS sequence"/>
</dbReference>
<comment type="caution">
    <text evidence="2">The sequence shown here is derived from an EMBL/GenBank/DDBJ whole genome shotgun (WGS) entry which is preliminary data.</text>
</comment>
<gene>
    <name evidence="3" type="ORF">GKD88_08100</name>
    <name evidence="2" type="ORF">GKE08_08695</name>
</gene>
<accession>A0A6N7S692</accession>
<dbReference type="RefSeq" id="WP_154238693.1">
    <property type="nucleotide sequence ID" value="NZ_WKPI01000011.1"/>
</dbReference>
<evidence type="ECO:0000256" key="1">
    <source>
        <dbReference type="SAM" id="Phobius"/>
    </source>
</evidence>